<keyword evidence="3" id="KW-1185">Reference proteome</keyword>
<accession>A0ABR6EHK0</accession>
<feature type="region of interest" description="Disordered" evidence="1">
    <location>
        <begin position="68"/>
        <end position="91"/>
    </location>
</feature>
<name>A0ABR6EHK0_9ACTN</name>
<evidence type="ECO:0000313" key="3">
    <source>
        <dbReference type="Proteomes" id="UP000766698"/>
    </source>
</evidence>
<evidence type="ECO:0000313" key="2">
    <source>
        <dbReference type="EMBL" id="MBB1244809.1"/>
    </source>
</evidence>
<sequence>MLAVAAVLLLLVAAALTNHRMSNWPYALALVLIAVAAVAARPPPAELTGALRAPPAAGLLGGRGRAVSARSAETGRPALPRRSPCPSPAAP</sequence>
<evidence type="ECO:0000256" key="1">
    <source>
        <dbReference type="SAM" id="MobiDB-lite"/>
    </source>
</evidence>
<reference evidence="3" key="1">
    <citation type="journal article" date="2020" name="Syst. Appl. Microbiol.">
        <title>Streptomyces alkaliterrae sp. nov., isolated from an alkaline soil, and emended descriptions of Streptomyces alkaliphilus, Streptomyces calidiresistens and Streptomyces durbertensis.</title>
        <authorList>
            <person name="Swiecimska M."/>
            <person name="Golinska P."/>
            <person name="Nouioui I."/>
            <person name="Wypij M."/>
            <person name="Rai M."/>
            <person name="Sangal V."/>
            <person name="Goodfellow M."/>
        </authorList>
    </citation>
    <scope>NUCLEOTIDE SEQUENCE [LARGE SCALE GENOMIC DNA]</scope>
    <source>
        <strain evidence="3">DSM 104538</strain>
    </source>
</reference>
<dbReference type="Proteomes" id="UP000766698">
    <property type="component" value="Unassembled WGS sequence"/>
</dbReference>
<organism evidence="2 3">
    <name type="scientific">Streptomyces durbertensis</name>
    <dbReference type="NCBI Taxonomy" id="2448886"/>
    <lineage>
        <taxon>Bacteria</taxon>
        <taxon>Bacillati</taxon>
        <taxon>Actinomycetota</taxon>
        <taxon>Actinomycetes</taxon>
        <taxon>Kitasatosporales</taxon>
        <taxon>Streptomycetaceae</taxon>
        <taxon>Streptomyces</taxon>
    </lineage>
</organism>
<comment type="caution">
    <text evidence="2">The sequence shown here is derived from an EMBL/GenBank/DDBJ whole genome shotgun (WGS) entry which is preliminary data.</text>
</comment>
<proteinExistence type="predicted"/>
<dbReference type="RefSeq" id="WP_182856158.1">
    <property type="nucleotide sequence ID" value="NZ_WMLF01000197.1"/>
</dbReference>
<protein>
    <submittedName>
        <fullName evidence="2">Uncharacterized protein</fullName>
    </submittedName>
</protein>
<gene>
    <name evidence="2" type="ORF">GL263_14715</name>
</gene>
<dbReference type="EMBL" id="WMLF01000197">
    <property type="protein sequence ID" value="MBB1244809.1"/>
    <property type="molecule type" value="Genomic_DNA"/>
</dbReference>